<accession>A0A9D4BML6</accession>
<dbReference type="Proteomes" id="UP000828390">
    <property type="component" value="Unassembled WGS sequence"/>
</dbReference>
<dbReference type="EMBL" id="JAIWYP010000015">
    <property type="protein sequence ID" value="KAH3701689.1"/>
    <property type="molecule type" value="Genomic_DNA"/>
</dbReference>
<evidence type="ECO:0000313" key="1">
    <source>
        <dbReference type="EMBL" id="KAH3701689.1"/>
    </source>
</evidence>
<sequence>MKLVIANSALTPCEYLVPDLFGLWETSRSETLERLAIPCPWIIIAQALRLLRSMKRQGYCDMLTRLITQRASVLHPQASVPCARFLDLSDNFSLI</sequence>
<protein>
    <submittedName>
        <fullName evidence="1">Uncharacterized protein</fullName>
    </submittedName>
</protein>
<proteinExistence type="predicted"/>
<organism evidence="1 2">
    <name type="scientific">Dreissena polymorpha</name>
    <name type="common">Zebra mussel</name>
    <name type="synonym">Mytilus polymorpha</name>
    <dbReference type="NCBI Taxonomy" id="45954"/>
    <lineage>
        <taxon>Eukaryota</taxon>
        <taxon>Metazoa</taxon>
        <taxon>Spiralia</taxon>
        <taxon>Lophotrochozoa</taxon>
        <taxon>Mollusca</taxon>
        <taxon>Bivalvia</taxon>
        <taxon>Autobranchia</taxon>
        <taxon>Heteroconchia</taxon>
        <taxon>Euheterodonta</taxon>
        <taxon>Imparidentia</taxon>
        <taxon>Neoheterodontei</taxon>
        <taxon>Myida</taxon>
        <taxon>Dreissenoidea</taxon>
        <taxon>Dreissenidae</taxon>
        <taxon>Dreissena</taxon>
    </lineage>
</organism>
<keyword evidence="2" id="KW-1185">Reference proteome</keyword>
<comment type="caution">
    <text evidence="1">The sequence shown here is derived from an EMBL/GenBank/DDBJ whole genome shotgun (WGS) entry which is preliminary data.</text>
</comment>
<dbReference type="AlphaFoldDB" id="A0A9D4BML6"/>
<evidence type="ECO:0000313" key="2">
    <source>
        <dbReference type="Proteomes" id="UP000828390"/>
    </source>
</evidence>
<reference evidence="1" key="1">
    <citation type="journal article" date="2019" name="bioRxiv">
        <title>The Genome of the Zebra Mussel, Dreissena polymorpha: A Resource for Invasive Species Research.</title>
        <authorList>
            <person name="McCartney M.A."/>
            <person name="Auch B."/>
            <person name="Kono T."/>
            <person name="Mallez S."/>
            <person name="Zhang Y."/>
            <person name="Obille A."/>
            <person name="Becker A."/>
            <person name="Abrahante J.E."/>
            <person name="Garbe J."/>
            <person name="Badalamenti J.P."/>
            <person name="Herman A."/>
            <person name="Mangelson H."/>
            <person name="Liachko I."/>
            <person name="Sullivan S."/>
            <person name="Sone E.D."/>
            <person name="Koren S."/>
            <person name="Silverstein K.A.T."/>
            <person name="Beckman K.B."/>
            <person name="Gohl D.M."/>
        </authorList>
    </citation>
    <scope>NUCLEOTIDE SEQUENCE</scope>
    <source>
        <strain evidence="1">Duluth1</strain>
        <tissue evidence="1">Whole animal</tissue>
    </source>
</reference>
<gene>
    <name evidence="1" type="ORF">DPMN_076681</name>
</gene>
<reference evidence="1" key="2">
    <citation type="submission" date="2020-11" db="EMBL/GenBank/DDBJ databases">
        <authorList>
            <person name="McCartney M.A."/>
            <person name="Auch B."/>
            <person name="Kono T."/>
            <person name="Mallez S."/>
            <person name="Becker A."/>
            <person name="Gohl D.M."/>
            <person name="Silverstein K.A.T."/>
            <person name="Koren S."/>
            <person name="Bechman K.B."/>
            <person name="Herman A."/>
            <person name="Abrahante J.E."/>
            <person name="Garbe J."/>
        </authorList>
    </citation>
    <scope>NUCLEOTIDE SEQUENCE</scope>
    <source>
        <strain evidence="1">Duluth1</strain>
        <tissue evidence="1">Whole animal</tissue>
    </source>
</reference>
<name>A0A9D4BML6_DREPO</name>